<feature type="compositionally biased region" description="Low complexity" evidence="1">
    <location>
        <begin position="102"/>
        <end position="116"/>
    </location>
</feature>
<proteinExistence type="predicted"/>
<gene>
    <name evidence="2" type="ORF">BE08_07225</name>
</gene>
<evidence type="ECO:0000313" key="3">
    <source>
        <dbReference type="Proteomes" id="UP000075420"/>
    </source>
</evidence>
<accession>A0A150P515</accession>
<feature type="compositionally biased region" description="Basic residues" evidence="1">
    <location>
        <begin position="167"/>
        <end position="178"/>
    </location>
</feature>
<sequence length="178" mass="19013">MHSQSCGFPPDAGIATRAGPPATLLTRGLGPAMSHRILHATPVSRDALRSRSMSSDHSAASPFEQLIRATSMPASSNRFRSRFRASPGSVTITRVWRPGLPSPSSARAWSSSTDSPESNEVGHAPGERAPGRPASASSAPSTASRVARAQRSSRPRELRPSAASCRWRSRMSRCRTAR</sequence>
<organism evidence="2 3">
    <name type="scientific">Sorangium cellulosum</name>
    <name type="common">Polyangium cellulosum</name>
    <dbReference type="NCBI Taxonomy" id="56"/>
    <lineage>
        <taxon>Bacteria</taxon>
        <taxon>Pseudomonadati</taxon>
        <taxon>Myxococcota</taxon>
        <taxon>Polyangia</taxon>
        <taxon>Polyangiales</taxon>
        <taxon>Polyangiaceae</taxon>
        <taxon>Sorangium</taxon>
    </lineage>
</organism>
<protein>
    <submittedName>
        <fullName evidence="2">Uncharacterized protein</fullName>
    </submittedName>
</protein>
<name>A0A150P515_SORCE</name>
<evidence type="ECO:0000313" key="2">
    <source>
        <dbReference type="EMBL" id="KYF50782.1"/>
    </source>
</evidence>
<feature type="compositionally biased region" description="Low complexity" evidence="1">
    <location>
        <begin position="131"/>
        <end position="152"/>
    </location>
</feature>
<evidence type="ECO:0000256" key="1">
    <source>
        <dbReference type="SAM" id="MobiDB-lite"/>
    </source>
</evidence>
<reference evidence="2 3" key="1">
    <citation type="submission" date="2014-02" db="EMBL/GenBank/DDBJ databases">
        <title>The small core and large imbalanced accessory genome model reveals a collaborative survival strategy of Sorangium cellulosum strains in nature.</title>
        <authorList>
            <person name="Han K."/>
            <person name="Peng R."/>
            <person name="Blom J."/>
            <person name="Li Y.-Z."/>
        </authorList>
    </citation>
    <scope>NUCLEOTIDE SEQUENCE [LARGE SCALE GENOMIC DNA]</scope>
    <source>
        <strain evidence="2 3">So0157-25</strain>
    </source>
</reference>
<dbReference type="AlphaFoldDB" id="A0A150P515"/>
<feature type="region of interest" description="Disordered" evidence="1">
    <location>
        <begin position="74"/>
        <end position="178"/>
    </location>
</feature>
<dbReference type="EMBL" id="JELY01003083">
    <property type="protein sequence ID" value="KYF50782.1"/>
    <property type="molecule type" value="Genomic_DNA"/>
</dbReference>
<comment type="caution">
    <text evidence="2">The sequence shown here is derived from an EMBL/GenBank/DDBJ whole genome shotgun (WGS) entry which is preliminary data.</text>
</comment>
<dbReference type="Proteomes" id="UP000075420">
    <property type="component" value="Unassembled WGS sequence"/>
</dbReference>